<evidence type="ECO:0000313" key="3">
    <source>
        <dbReference type="Proteomes" id="UP000501830"/>
    </source>
</evidence>
<dbReference type="GO" id="GO:0006313">
    <property type="term" value="P:DNA transposition"/>
    <property type="evidence" value="ECO:0007669"/>
    <property type="project" value="InterPro"/>
</dbReference>
<gene>
    <name evidence="2" type="ORF">G7058_10740</name>
</gene>
<dbReference type="RefSeq" id="WP_166063512.1">
    <property type="nucleotide sequence ID" value="NZ_CP049889.1"/>
</dbReference>
<dbReference type="Pfam" id="PF04986">
    <property type="entry name" value="Y2_Tnp"/>
    <property type="match status" value="1"/>
</dbReference>
<feature type="domain" description="Transposase IS801/IS1294" evidence="1">
    <location>
        <begin position="33"/>
        <end position="141"/>
    </location>
</feature>
<proteinExistence type="predicted"/>
<protein>
    <recommendedName>
        <fullName evidence="1">Transposase IS801/IS1294 domain-containing protein</fullName>
    </recommendedName>
</protein>
<accession>A0A6G7WJX1</accession>
<organism evidence="2 3">
    <name type="scientific">Jeotgalibaca porci</name>
    <dbReference type="NCBI Taxonomy" id="1868793"/>
    <lineage>
        <taxon>Bacteria</taxon>
        <taxon>Bacillati</taxon>
        <taxon>Bacillota</taxon>
        <taxon>Bacilli</taxon>
        <taxon>Lactobacillales</taxon>
        <taxon>Carnobacteriaceae</taxon>
        <taxon>Jeotgalibaca</taxon>
    </lineage>
</organism>
<dbReference type="AlphaFoldDB" id="A0A6G7WJX1"/>
<dbReference type="GO" id="GO:0003677">
    <property type="term" value="F:DNA binding"/>
    <property type="evidence" value="ECO:0007669"/>
    <property type="project" value="InterPro"/>
</dbReference>
<dbReference type="EMBL" id="CP049889">
    <property type="protein sequence ID" value="QIK52481.1"/>
    <property type="molecule type" value="Genomic_DNA"/>
</dbReference>
<dbReference type="GeneID" id="94553763"/>
<evidence type="ECO:0000313" key="2">
    <source>
        <dbReference type="EMBL" id="QIK52481.1"/>
    </source>
</evidence>
<keyword evidence="3" id="KW-1185">Reference proteome</keyword>
<evidence type="ECO:0000259" key="1">
    <source>
        <dbReference type="Pfam" id="PF04986"/>
    </source>
</evidence>
<sequence>MPLNNRKELLKGLMDETANVVQMYFQKKRITPGIIAGLHTFGSQLEFNLRDHMIVTMIGLSDSGEWKNYDYIPYKLLRVHRQNAVLKLLRRTDADTGREEGGTAPSTIHQPVHELPPCFSCQKFQGQMVLKYDQSGSGITYNHRHLRSNDYN</sequence>
<dbReference type="KEGG" id="jpo:G7058_10740"/>
<dbReference type="InterPro" id="IPR007069">
    <property type="entry name" value="Transposase_32"/>
</dbReference>
<name>A0A6G7WJX1_9LACT</name>
<dbReference type="GO" id="GO:0004803">
    <property type="term" value="F:transposase activity"/>
    <property type="evidence" value="ECO:0007669"/>
    <property type="project" value="InterPro"/>
</dbReference>
<reference evidence="2 3" key="1">
    <citation type="journal article" date="2017" name="Int. J. Syst. Evol. Microbiol.">
        <title>Jeotgalibaca porci sp. nov. and Jeotgalibaca arthritidis sp. nov., isolated from pigs, and emended description of the genus Jeotgalibaca.</title>
        <authorList>
            <person name="Zamora L."/>
            <person name="Perez-Sancho M."/>
            <person name="Dominguez L."/>
            <person name="Fernandez-Garayzabal J.F."/>
            <person name="Vela A.I."/>
        </authorList>
    </citation>
    <scope>NUCLEOTIDE SEQUENCE [LARGE SCALE GENOMIC DNA]</scope>
    <source>
        <strain evidence="2 3">CCUG 69148</strain>
    </source>
</reference>
<dbReference type="Proteomes" id="UP000501830">
    <property type="component" value="Chromosome"/>
</dbReference>